<reference evidence="2 3" key="1">
    <citation type="submission" date="2018-07" db="EMBL/GenBank/DDBJ databases">
        <title>Section-level genome sequencing of Aspergillus section Nigri to investigate inter- and intra-species variation.</title>
        <authorList>
            <consortium name="DOE Joint Genome Institute"/>
            <person name="Vesth T.C."/>
            <person name="Nybo J.L."/>
            <person name="Theobald S."/>
            <person name="Frisvad J.C."/>
            <person name="Larsen T.O."/>
            <person name="Nielsen K.F."/>
            <person name="Hoof J.B."/>
            <person name="Brandl J."/>
            <person name="Salamov A."/>
            <person name="Riley R."/>
            <person name="Gladden J.M."/>
            <person name="Phatale P."/>
            <person name="Nielsen M.T."/>
            <person name="Lyhne E.K."/>
            <person name="Kogle M.E."/>
            <person name="Strasser K."/>
            <person name="McDonnell E."/>
            <person name="Barry K."/>
            <person name="Clum A."/>
            <person name="Chen C."/>
            <person name="Nolan M."/>
            <person name="Sandor L."/>
            <person name="Kuo A."/>
            <person name="Lipzen A."/>
            <person name="Hainaut M."/>
            <person name="Drula E."/>
            <person name="Tsang A."/>
            <person name="Magnuson J.K."/>
            <person name="Henrissat B."/>
            <person name="Wiebenga A."/>
            <person name="Simmons B.A."/>
            <person name="Makela M.R."/>
            <person name="De vries R.P."/>
            <person name="Grigoriev I.V."/>
            <person name="Mortensen U.H."/>
            <person name="Baker S.E."/>
            <person name="Andersen M.R."/>
        </authorList>
    </citation>
    <scope>NUCLEOTIDE SEQUENCE [LARGE SCALE GENOMIC DNA]</scope>
    <source>
        <strain evidence="2 3">ATCC 13496</strain>
    </source>
</reference>
<evidence type="ECO:0000313" key="2">
    <source>
        <dbReference type="EMBL" id="RDH20156.1"/>
    </source>
</evidence>
<sequence>MSARAESEECDPVQTAPQSPSGPLYQSCMYTKNHVSTFIAAFLFLSLFNPLSSAHPALKGTNSRPLFFSSFKGVNQSKAPQQQQNSKRTNINKWYQPQTPGNASKFQLLSSSHRRKL</sequence>
<proteinExistence type="predicted"/>
<feature type="region of interest" description="Disordered" evidence="1">
    <location>
        <begin position="74"/>
        <end position="117"/>
    </location>
</feature>
<dbReference type="EMBL" id="KZ851916">
    <property type="protein sequence ID" value="RDH20156.1"/>
    <property type="molecule type" value="Genomic_DNA"/>
</dbReference>
<protein>
    <submittedName>
        <fullName evidence="2">Uncharacterized protein</fullName>
    </submittedName>
</protein>
<feature type="region of interest" description="Disordered" evidence="1">
    <location>
        <begin position="1"/>
        <end position="22"/>
    </location>
</feature>
<dbReference type="Proteomes" id="UP000253845">
    <property type="component" value="Unassembled WGS sequence"/>
</dbReference>
<evidence type="ECO:0000256" key="1">
    <source>
        <dbReference type="SAM" id="MobiDB-lite"/>
    </source>
</evidence>
<evidence type="ECO:0000313" key="3">
    <source>
        <dbReference type="Proteomes" id="UP000253845"/>
    </source>
</evidence>
<gene>
    <name evidence="2" type="ORF">M747DRAFT_47891</name>
</gene>
<name>A0A370BXD7_ASPNG</name>
<dbReference type="AlphaFoldDB" id="A0A370BXD7"/>
<accession>A0A370BXD7</accession>
<dbReference type="VEuPathDB" id="FungiDB:M747DRAFT_47891"/>
<feature type="compositionally biased region" description="Polar residues" evidence="1">
    <location>
        <begin position="74"/>
        <end position="111"/>
    </location>
</feature>
<organism evidence="2 3">
    <name type="scientific">Aspergillus niger ATCC 13496</name>
    <dbReference type="NCBI Taxonomy" id="1353008"/>
    <lineage>
        <taxon>Eukaryota</taxon>
        <taxon>Fungi</taxon>
        <taxon>Dikarya</taxon>
        <taxon>Ascomycota</taxon>
        <taxon>Pezizomycotina</taxon>
        <taxon>Eurotiomycetes</taxon>
        <taxon>Eurotiomycetidae</taxon>
        <taxon>Eurotiales</taxon>
        <taxon>Aspergillaceae</taxon>
        <taxon>Aspergillus</taxon>
        <taxon>Aspergillus subgen. Circumdati</taxon>
    </lineage>
</organism>